<dbReference type="SUPFAM" id="SSF47473">
    <property type="entry name" value="EF-hand"/>
    <property type="match status" value="1"/>
</dbReference>
<dbReference type="Pfam" id="PF12763">
    <property type="entry name" value="EH"/>
    <property type="match status" value="1"/>
</dbReference>
<dbReference type="InterPro" id="IPR039656">
    <property type="entry name" value="SYNRG"/>
</dbReference>
<reference evidence="2" key="1">
    <citation type="submission" date="2015-12" db="EMBL/GenBank/DDBJ databases">
        <title>De novo transcriptome assembly of four potential Pierce s Disease insect vectors from Arizona vineyards.</title>
        <authorList>
            <person name="Tassone E.E."/>
        </authorList>
    </citation>
    <scope>NUCLEOTIDE SEQUENCE</scope>
</reference>
<organism evidence="2">
    <name type="scientific">Clastoptera arizonana</name>
    <name type="common">Arizona spittle bug</name>
    <dbReference type="NCBI Taxonomy" id="38151"/>
    <lineage>
        <taxon>Eukaryota</taxon>
        <taxon>Metazoa</taxon>
        <taxon>Ecdysozoa</taxon>
        <taxon>Arthropoda</taxon>
        <taxon>Hexapoda</taxon>
        <taxon>Insecta</taxon>
        <taxon>Pterygota</taxon>
        <taxon>Neoptera</taxon>
        <taxon>Paraneoptera</taxon>
        <taxon>Hemiptera</taxon>
        <taxon>Auchenorrhyncha</taxon>
        <taxon>Cercopoidea</taxon>
        <taxon>Clastopteridae</taxon>
        <taxon>Clastoptera</taxon>
    </lineage>
</organism>
<name>A0A1B6CIC5_9HEMI</name>
<proteinExistence type="predicted"/>
<dbReference type="PROSITE" id="PS50031">
    <property type="entry name" value="EH"/>
    <property type="match status" value="1"/>
</dbReference>
<evidence type="ECO:0000259" key="1">
    <source>
        <dbReference type="PROSITE" id="PS50031"/>
    </source>
</evidence>
<feature type="non-terminal residue" evidence="2">
    <location>
        <position position="301"/>
    </location>
</feature>
<accession>A0A1B6CIC5</accession>
<dbReference type="Gene3D" id="1.10.238.10">
    <property type="entry name" value="EF-hand"/>
    <property type="match status" value="1"/>
</dbReference>
<dbReference type="GO" id="GO:0030130">
    <property type="term" value="C:clathrin coat of trans-Golgi network vesicle"/>
    <property type="evidence" value="ECO:0007669"/>
    <property type="project" value="TreeGrafter"/>
</dbReference>
<dbReference type="EMBL" id="GEDC01024100">
    <property type="protein sequence ID" value="JAS13198.1"/>
    <property type="molecule type" value="Transcribed_RNA"/>
</dbReference>
<dbReference type="InterPro" id="IPR000261">
    <property type="entry name" value="EH_dom"/>
</dbReference>
<dbReference type="SMART" id="SM00027">
    <property type="entry name" value="EH"/>
    <property type="match status" value="1"/>
</dbReference>
<dbReference type="PANTHER" id="PTHR15463:SF2">
    <property type="entry name" value="SYNERGIN GAMMA"/>
    <property type="match status" value="1"/>
</dbReference>
<gene>
    <name evidence="2" type="ORF">g.35744</name>
</gene>
<sequence length="301" mass="32317">MNKKSQENNNKQRELIKQQLMAMSNSKSTASSCKVISADSMIEDLLSKKETFQRKDNKTPQNITAWLIPGSGNVHPLYERVWTSVQSNAPHLADTPRLSTLLMTSGLPTEVLGFIWSLANHTVVGALTQQELYVVLALVALAQSGYTITTPAVLNQLPQPPLPKLDFTIISLPTISSKTTPSLSTAPPNISFKQLNTHTIAPLSASSLLDAKPVSSLPPPVINANSVVGPEQEMFISYVANSFPGSQVTPVGNQASVYPGAENHSSLANCVPPSQNDTSSYITPDMLSLKVNNLAVQGTND</sequence>
<dbReference type="PANTHER" id="PTHR15463">
    <property type="entry name" value="AP1 GAMMA SUBUNIT BINDING PROTEIN 1"/>
    <property type="match status" value="1"/>
</dbReference>
<dbReference type="AlphaFoldDB" id="A0A1B6CIC5"/>
<evidence type="ECO:0000313" key="2">
    <source>
        <dbReference type="EMBL" id="JAS13198.1"/>
    </source>
</evidence>
<feature type="domain" description="EH" evidence="1">
    <location>
        <begin position="78"/>
        <end position="165"/>
    </location>
</feature>
<dbReference type="InterPro" id="IPR011992">
    <property type="entry name" value="EF-hand-dom_pair"/>
</dbReference>
<protein>
    <recommendedName>
        <fullName evidence="1">EH domain-containing protein</fullName>
    </recommendedName>
</protein>